<feature type="domain" description="HTH hxlR-type" evidence="4">
    <location>
        <begin position="7"/>
        <end position="104"/>
    </location>
</feature>
<proteinExistence type="predicted"/>
<evidence type="ECO:0000313" key="5">
    <source>
        <dbReference type="EMBL" id="MBP2477992.1"/>
    </source>
</evidence>
<evidence type="ECO:0000256" key="1">
    <source>
        <dbReference type="ARBA" id="ARBA00023015"/>
    </source>
</evidence>
<dbReference type="Pfam" id="PF01638">
    <property type="entry name" value="HxlR"/>
    <property type="match status" value="1"/>
</dbReference>
<dbReference type="Gene3D" id="1.10.10.10">
    <property type="entry name" value="Winged helix-like DNA-binding domain superfamily/Winged helix DNA-binding domain"/>
    <property type="match status" value="1"/>
</dbReference>
<dbReference type="InterPro" id="IPR002577">
    <property type="entry name" value="HTH_HxlR"/>
</dbReference>
<sequence>MSSPRPCSIAAALTVVGEKYSLLVLREVFYGVHRFDGMVRNIGAPRDILAARLKKLVEAGVLERVRYSERPPRFEYHATEAGRELRSVLHALRQWGDRHLKDAPPVVFEHNCGADLETVMVCKACGQEPGSGELTARFASPEWTVAGRVEA</sequence>
<accession>A0ABS5AP16</accession>
<organism evidence="5 6">
    <name type="scientific">Crossiella equi</name>
    <dbReference type="NCBI Taxonomy" id="130796"/>
    <lineage>
        <taxon>Bacteria</taxon>
        <taxon>Bacillati</taxon>
        <taxon>Actinomycetota</taxon>
        <taxon>Actinomycetes</taxon>
        <taxon>Pseudonocardiales</taxon>
        <taxon>Pseudonocardiaceae</taxon>
        <taxon>Crossiella</taxon>
    </lineage>
</organism>
<dbReference type="GO" id="GO:0003677">
    <property type="term" value="F:DNA binding"/>
    <property type="evidence" value="ECO:0007669"/>
    <property type="project" value="UniProtKB-KW"/>
</dbReference>
<keyword evidence="2 5" id="KW-0238">DNA-binding</keyword>
<evidence type="ECO:0000259" key="4">
    <source>
        <dbReference type="PROSITE" id="PS51118"/>
    </source>
</evidence>
<keyword evidence="1" id="KW-0805">Transcription regulation</keyword>
<evidence type="ECO:0000256" key="2">
    <source>
        <dbReference type="ARBA" id="ARBA00023125"/>
    </source>
</evidence>
<dbReference type="PANTHER" id="PTHR33204:SF18">
    <property type="entry name" value="TRANSCRIPTIONAL REGULATORY PROTEIN"/>
    <property type="match status" value="1"/>
</dbReference>
<dbReference type="PROSITE" id="PS51118">
    <property type="entry name" value="HTH_HXLR"/>
    <property type="match status" value="1"/>
</dbReference>
<dbReference type="Proteomes" id="UP001519363">
    <property type="component" value="Unassembled WGS sequence"/>
</dbReference>
<dbReference type="SUPFAM" id="SSF46785">
    <property type="entry name" value="Winged helix' DNA-binding domain"/>
    <property type="match status" value="1"/>
</dbReference>
<protein>
    <submittedName>
        <fullName evidence="5">DNA-binding HxlR family transcriptional regulator</fullName>
    </submittedName>
</protein>
<dbReference type="InterPro" id="IPR036388">
    <property type="entry name" value="WH-like_DNA-bd_sf"/>
</dbReference>
<keyword evidence="6" id="KW-1185">Reference proteome</keyword>
<dbReference type="PANTHER" id="PTHR33204">
    <property type="entry name" value="TRANSCRIPTIONAL REGULATOR, MARR FAMILY"/>
    <property type="match status" value="1"/>
</dbReference>
<name>A0ABS5AP16_9PSEU</name>
<gene>
    <name evidence="5" type="ORF">JOF53_006864</name>
</gene>
<comment type="caution">
    <text evidence="5">The sequence shown here is derived from an EMBL/GenBank/DDBJ whole genome shotgun (WGS) entry which is preliminary data.</text>
</comment>
<dbReference type="EMBL" id="JAGIOO010000001">
    <property type="protein sequence ID" value="MBP2477992.1"/>
    <property type="molecule type" value="Genomic_DNA"/>
</dbReference>
<keyword evidence="3" id="KW-0804">Transcription</keyword>
<reference evidence="5 6" key="1">
    <citation type="submission" date="2021-03" db="EMBL/GenBank/DDBJ databases">
        <title>Sequencing the genomes of 1000 actinobacteria strains.</title>
        <authorList>
            <person name="Klenk H.-P."/>
        </authorList>
    </citation>
    <scope>NUCLEOTIDE SEQUENCE [LARGE SCALE GENOMIC DNA]</scope>
    <source>
        <strain evidence="5 6">DSM 44580</strain>
    </source>
</reference>
<dbReference type="RefSeq" id="WP_086784483.1">
    <property type="nucleotide sequence ID" value="NZ_JAGIOO010000001.1"/>
</dbReference>
<dbReference type="InterPro" id="IPR036390">
    <property type="entry name" value="WH_DNA-bd_sf"/>
</dbReference>
<evidence type="ECO:0000313" key="6">
    <source>
        <dbReference type="Proteomes" id="UP001519363"/>
    </source>
</evidence>
<evidence type="ECO:0000256" key="3">
    <source>
        <dbReference type="ARBA" id="ARBA00023163"/>
    </source>
</evidence>